<dbReference type="AlphaFoldDB" id="A0A8T0VGU3"/>
<reference evidence="2" key="1">
    <citation type="submission" date="2020-05" db="EMBL/GenBank/DDBJ databases">
        <title>WGS assembly of Panicum virgatum.</title>
        <authorList>
            <person name="Lovell J.T."/>
            <person name="Jenkins J."/>
            <person name="Shu S."/>
            <person name="Juenger T.E."/>
            <person name="Schmutz J."/>
        </authorList>
    </citation>
    <scope>NUCLEOTIDE SEQUENCE</scope>
    <source>
        <strain evidence="2">AP13</strain>
    </source>
</reference>
<sequence>MRRRPPRLSLSRPQLALLRPPHLPLSFSSDLRAAPSRSSRAAATVSLDLVAAAQVLGPSSSTPSCGRRCVDLEEARPQVKCTDQEQAVLLSLLLGADRVRGVLPRQFKLDFQLRGLPPPTMAWLSRARRRLLPPQCHISSTPSMASSPTSRRPPAPCAIRRWPHSQVQDPVSLSLIRSLSHPFSLC</sequence>
<dbReference type="EMBL" id="CM029040">
    <property type="protein sequence ID" value="KAG2633735.1"/>
    <property type="molecule type" value="Genomic_DNA"/>
</dbReference>
<evidence type="ECO:0000313" key="2">
    <source>
        <dbReference type="EMBL" id="KAG2633735.1"/>
    </source>
</evidence>
<evidence type="ECO:0000313" key="3">
    <source>
        <dbReference type="Proteomes" id="UP000823388"/>
    </source>
</evidence>
<feature type="compositionally biased region" description="Low complexity" evidence="1">
    <location>
        <begin position="139"/>
        <end position="150"/>
    </location>
</feature>
<accession>A0A8T0VGU3</accession>
<dbReference type="Proteomes" id="UP000823388">
    <property type="component" value="Chromosome 2N"/>
</dbReference>
<keyword evidence="3" id="KW-1185">Reference proteome</keyword>
<feature type="region of interest" description="Disordered" evidence="1">
    <location>
        <begin position="138"/>
        <end position="158"/>
    </location>
</feature>
<evidence type="ECO:0000256" key="1">
    <source>
        <dbReference type="SAM" id="MobiDB-lite"/>
    </source>
</evidence>
<proteinExistence type="predicted"/>
<name>A0A8T0VGU3_PANVG</name>
<organism evidence="2 3">
    <name type="scientific">Panicum virgatum</name>
    <name type="common">Blackwell switchgrass</name>
    <dbReference type="NCBI Taxonomy" id="38727"/>
    <lineage>
        <taxon>Eukaryota</taxon>
        <taxon>Viridiplantae</taxon>
        <taxon>Streptophyta</taxon>
        <taxon>Embryophyta</taxon>
        <taxon>Tracheophyta</taxon>
        <taxon>Spermatophyta</taxon>
        <taxon>Magnoliopsida</taxon>
        <taxon>Liliopsida</taxon>
        <taxon>Poales</taxon>
        <taxon>Poaceae</taxon>
        <taxon>PACMAD clade</taxon>
        <taxon>Panicoideae</taxon>
        <taxon>Panicodae</taxon>
        <taxon>Paniceae</taxon>
        <taxon>Panicinae</taxon>
        <taxon>Panicum</taxon>
        <taxon>Panicum sect. Hiantes</taxon>
    </lineage>
</organism>
<protein>
    <submittedName>
        <fullName evidence="2">Uncharacterized protein</fullName>
    </submittedName>
</protein>
<gene>
    <name evidence="2" type="ORF">PVAP13_2NG246503</name>
</gene>
<comment type="caution">
    <text evidence="2">The sequence shown here is derived from an EMBL/GenBank/DDBJ whole genome shotgun (WGS) entry which is preliminary data.</text>
</comment>